<dbReference type="AlphaFoldDB" id="A0A1C5ATV6"/>
<reference evidence="4" key="1">
    <citation type="submission" date="2016-06" db="EMBL/GenBank/DDBJ databases">
        <authorList>
            <person name="Varghese N."/>
            <person name="Submissions Spin"/>
        </authorList>
    </citation>
    <scope>NUCLEOTIDE SEQUENCE [LARGE SCALE GENOMIC DNA]</scope>
    <source>
        <strain evidence="4">DSM 44100</strain>
    </source>
</reference>
<evidence type="ECO:0000313" key="4">
    <source>
        <dbReference type="Proteomes" id="UP000198797"/>
    </source>
</evidence>
<feature type="transmembrane region" description="Helical" evidence="2">
    <location>
        <begin position="136"/>
        <end position="161"/>
    </location>
</feature>
<feature type="region of interest" description="Disordered" evidence="1">
    <location>
        <begin position="165"/>
        <end position="190"/>
    </location>
</feature>
<sequence length="190" mass="19888">MNCRGGRSRGQVWASMLALLSAAMGIAGAVVAATVIGSINEQFDRMTGSPPTGPMTFAVVITVIVSLLMIVFGVWCYLAGSRAGSTVVTAVWALFSIVLGTACITPGWFTGAFLYADPGGSGRYRYMAFVELIPSWLSTTSLALAIGKVVTFLAAAILLSATHSRSAQPPRPQGLFRLSRRPLGGKSADL</sequence>
<feature type="transmembrane region" description="Helical" evidence="2">
    <location>
        <begin position="90"/>
        <end position="116"/>
    </location>
</feature>
<accession>A0A1C5ATV6</accession>
<evidence type="ECO:0000256" key="2">
    <source>
        <dbReference type="SAM" id="Phobius"/>
    </source>
</evidence>
<protein>
    <submittedName>
        <fullName evidence="3">Uncharacterized protein</fullName>
    </submittedName>
</protein>
<organism evidence="3 4">
    <name type="scientific">Micromonospora matsumotoense</name>
    <dbReference type="NCBI Taxonomy" id="121616"/>
    <lineage>
        <taxon>Bacteria</taxon>
        <taxon>Bacillati</taxon>
        <taxon>Actinomycetota</taxon>
        <taxon>Actinomycetes</taxon>
        <taxon>Micromonosporales</taxon>
        <taxon>Micromonosporaceae</taxon>
        <taxon>Micromonospora</taxon>
    </lineage>
</organism>
<evidence type="ECO:0000256" key="1">
    <source>
        <dbReference type="SAM" id="MobiDB-lite"/>
    </source>
</evidence>
<keyword evidence="2" id="KW-0472">Membrane</keyword>
<gene>
    <name evidence="3" type="ORF">GA0070216_12810</name>
</gene>
<proteinExistence type="predicted"/>
<feature type="transmembrane region" description="Helical" evidence="2">
    <location>
        <begin position="56"/>
        <end position="78"/>
    </location>
</feature>
<dbReference type="Proteomes" id="UP000198797">
    <property type="component" value="Unassembled WGS sequence"/>
</dbReference>
<evidence type="ECO:0000313" key="3">
    <source>
        <dbReference type="EMBL" id="SCF48668.1"/>
    </source>
</evidence>
<keyword evidence="2" id="KW-1133">Transmembrane helix</keyword>
<feature type="transmembrane region" description="Helical" evidence="2">
    <location>
        <begin position="12"/>
        <end position="36"/>
    </location>
</feature>
<dbReference type="EMBL" id="FMCU01000028">
    <property type="protein sequence ID" value="SCF48668.1"/>
    <property type="molecule type" value="Genomic_DNA"/>
</dbReference>
<keyword evidence="4" id="KW-1185">Reference proteome</keyword>
<keyword evidence="2" id="KW-0812">Transmembrane</keyword>
<name>A0A1C5ATV6_9ACTN</name>